<dbReference type="KEGG" id="schf:IPT68_25185"/>
<dbReference type="PROSITE" id="PS51462">
    <property type="entry name" value="NUDIX"/>
    <property type="match status" value="1"/>
</dbReference>
<evidence type="ECO:0000313" key="2">
    <source>
        <dbReference type="EMBL" id="QOV47767.1"/>
    </source>
</evidence>
<dbReference type="AlphaFoldDB" id="A0A7M2TG89"/>
<dbReference type="Pfam" id="PF00293">
    <property type="entry name" value="NUDIX"/>
    <property type="match status" value="1"/>
</dbReference>
<gene>
    <name evidence="2" type="ORF">IPT68_25185</name>
</gene>
<reference evidence="2 3" key="1">
    <citation type="submission" date="2020-10" db="EMBL/GenBank/DDBJ databases">
        <title>Streptomyces chromofuscus complate genome analysis.</title>
        <authorList>
            <person name="Anwar N."/>
        </authorList>
    </citation>
    <scope>NUCLEOTIDE SEQUENCE [LARGE SCALE GENOMIC DNA]</scope>
    <source>
        <strain evidence="2 3">DSM 40273</strain>
    </source>
</reference>
<dbReference type="GO" id="GO:0016787">
    <property type="term" value="F:hydrolase activity"/>
    <property type="evidence" value="ECO:0007669"/>
    <property type="project" value="UniProtKB-KW"/>
</dbReference>
<feature type="domain" description="Nudix hydrolase" evidence="1">
    <location>
        <begin position="17"/>
        <end position="150"/>
    </location>
</feature>
<dbReference type="SUPFAM" id="SSF55811">
    <property type="entry name" value="Nudix"/>
    <property type="match status" value="1"/>
</dbReference>
<evidence type="ECO:0000313" key="3">
    <source>
        <dbReference type="Proteomes" id="UP000594008"/>
    </source>
</evidence>
<evidence type="ECO:0000259" key="1">
    <source>
        <dbReference type="PROSITE" id="PS51462"/>
    </source>
</evidence>
<dbReference type="CDD" id="cd02883">
    <property type="entry name" value="NUDIX_Hydrolase"/>
    <property type="match status" value="1"/>
</dbReference>
<organism evidence="2 3">
    <name type="scientific">Streptomyces chromofuscus</name>
    <dbReference type="NCBI Taxonomy" id="42881"/>
    <lineage>
        <taxon>Bacteria</taxon>
        <taxon>Bacillati</taxon>
        <taxon>Actinomycetota</taxon>
        <taxon>Actinomycetes</taxon>
        <taxon>Kitasatosporales</taxon>
        <taxon>Streptomycetaceae</taxon>
        <taxon>Streptomyces</taxon>
    </lineage>
</organism>
<dbReference type="Proteomes" id="UP000594008">
    <property type="component" value="Chromosome"/>
</dbReference>
<dbReference type="Gene3D" id="3.90.79.10">
    <property type="entry name" value="Nucleoside Triphosphate Pyrophosphohydrolase"/>
    <property type="match status" value="1"/>
</dbReference>
<dbReference type="InterPro" id="IPR015797">
    <property type="entry name" value="NUDIX_hydrolase-like_dom_sf"/>
</dbReference>
<keyword evidence="2" id="KW-0378">Hydrolase</keyword>
<proteinExistence type="predicted"/>
<keyword evidence="3" id="KW-1185">Reference proteome</keyword>
<accession>A0A7M2TG89</accession>
<dbReference type="EMBL" id="CP063374">
    <property type="protein sequence ID" value="QOV47767.1"/>
    <property type="molecule type" value="Genomic_DNA"/>
</dbReference>
<sequence length="183" mass="20067">MTALPASTGHDSGTPCCDHTSVGVLLASPAGLLVFERATPPAGIAPVAGHVDQHGSPEQAARTEVAEEVGLTVTHLHLLLSQWRPNRCCRPSDDTVGHRWWIYQAQASGPIRPSAREVRAPRWIHPDQLQHHARRTVAYAEGHLSKEEFTNQPGLAPVWVRFLHELQLVTLDDDTLNLIDAVI</sequence>
<name>A0A7M2TG89_STRCW</name>
<dbReference type="InterPro" id="IPR000086">
    <property type="entry name" value="NUDIX_hydrolase_dom"/>
</dbReference>
<protein>
    <submittedName>
        <fullName evidence="2">NUDIX hydrolase</fullName>
    </submittedName>
</protein>